<dbReference type="Proteomes" id="UP000177383">
    <property type="component" value="Unassembled WGS sequence"/>
</dbReference>
<dbReference type="AlphaFoldDB" id="A0A1F5ZLG7"/>
<dbReference type="STRING" id="1798375.A2773_01905"/>
<sequence length="165" mass="19321">MDPRNSLDQLQKEFKKGKIPYSLHGFYHGEVSLLIPNNLAESLGSFLLRLYLPWKGKYFYRRSGDNIISSPLKLFLSLASQKIRYIRNGISGYHAFPFRTFIKKGIMDKKNVLELDYNLPRNPDMVRKVIDEIVEVGDNAYLGRAYIKENETYRLAAFFRLYKKS</sequence>
<evidence type="ECO:0000313" key="2">
    <source>
        <dbReference type="Proteomes" id="UP000177383"/>
    </source>
</evidence>
<protein>
    <submittedName>
        <fullName evidence="1">Uncharacterized protein</fullName>
    </submittedName>
</protein>
<organism evidence="1 2">
    <name type="scientific">Candidatus Gottesmanbacteria bacterium RIFCSPHIGHO2_01_FULL_39_10</name>
    <dbReference type="NCBI Taxonomy" id="1798375"/>
    <lineage>
        <taxon>Bacteria</taxon>
        <taxon>Candidatus Gottesmaniibacteriota</taxon>
    </lineage>
</organism>
<gene>
    <name evidence="1" type="ORF">A2773_01905</name>
</gene>
<evidence type="ECO:0000313" key="1">
    <source>
        <dbReference type="EMBL" id="OGG12942.1"/>
    </source>
</evidence>
<accession>A0A1F5ZLG7</accession>
<comment type="caution">
    <text evidence="1">The sequence shown here is derived from an EMBL/GenBank/DDBJ whole genome shotgun (WGS) entry which is preliminary data.</text>
</comment>
<name>A0A1F5ZLG7_9BACT</name>
<reference evidence="1 2" key="1">
    <citation type="journal article" date="2016" name="Nat. Commun.">
        <title>Thousands of microbial genomes shed light on interconnected biogeochemical processes in an aquifer system.</title>
        <authorList>
            <person name="Anantharaman K."/>
            <person name="Brown C.T."/>
            <person name="Hug L.A."/>
            <person name="Sharon I."/>
            <person name="Castelle C.J."/>
            <person name="Probst A.J."/>
            <person name="Thomas B.C."/>
            <person name="Singh A."/>
            <person name="Wilkins M.J."/>
            <person name="Karaoz U."/>
            <person name="Brodie E.L."/>
            <person name="Williams K.H."/>
            <person name="Hubbard S.S."/>
            <person name="Banfield J.F."/>
        </authorList>
    </citation>
    <scope>NUCLEOTIDE SEQUENCE [LARGE SCALE GENOMIC DNA]</scope>
</reference>
<proteinExistence type="predicted"/>
<dbReference type="EMBL" id="MFJE01000068">
    <property type="protein sequence ID" value="OGG12942.1"/>
    <property type="molecule type" value="Genomic_DNA"/>
</dbReference>